<gene>
    <name evidence="1" type="ORF">GM537_13450</name>
</gene>
<evidence type="ECO:0000313" key="1">
    <source>
        <dbReference type="EMBL" id="MTW25779.1"/>
    </source>
</evidence>
<protein>
    <submittedName>
        <fullName evidence="1">Long-chain fatty acid--CoA ligase</fullName>
    </submittedName>
</protein>
<keyword evidence="1" id="KW-0436">Ligase</keyword>
<name>A0A6G2DWY2_STREE</name>
<sequence>MSNELYNKFILTKEAGNIIYDGIEFGRDEIDRRILEISKILTADIVNLSQEAVAIS</sequence>
<dbReference type="GO" id="GO:0016874">
    <property type="term" value="F:ligase activity"/>
    <property type="evidence" value="ECO:0007669"/>
    <property type="project" value="UniProtKB-KW"/>
</dbReference>
<feature type="non-terminal residue" evidence="1">
    <location>
        <position position="56"/>
    </location>
</feature>
<evidence type="ECO:0000313" key="2">
    <source>
        <dbReference type="Proteomes" id="UP000490982"/>
    </source>
</evidence>
<accession>A0A6G2DWY2</accession>
<dbReference type="Proteomes" id="UP000490982">
    <property type="component" value="Unassembled WGS sequence"/>
</dbReference>
<comment type="caution">
    <text evidence="1">The sequence shown here is derived from an EMBL/GenBank/DDBJ whole genome shotgun (WGS) entry which is preliminary data.</text>
</comment>
<dbReference type="AlphaFoldDB" id="A0A6G2DWY2"/>
<reference evidence="1 2" key="1">
    <citation type="submission" date="2019-11" db="EMBL/GenBank/DDBJ databases">
        <title>Growth characteristics of pneumococcus vary with the chemical composition of the capsule and with environmental conditions.</title>
        <authorList>
            <person name="Tothpal A."/>
            <person name="Desobry K."/>
            <person name="Joshi S."/>
            <person name="Wyllie A.L."/>
            <person name="Weinberger D.M."/>
        </authorList>
    </citation>
    <scope>NUCLEOTIDE SEQUENCE [LARGE SCALE GENOMIC DNA]</scope>
    <source>
        <strain evidence="2">pnumococcus23A</strain>
    </source>
</reference>
<dbReference type="EMBL" id="WNHS01000629">
    <property type="protein sequence ID" value="MTW25779.1"/>
    <property type="molecule type" value="Genomic_DNA"/>
</dbReference>
<proteinExistence type="predicted"/>
<organism evidence="1 2">
    <name type="scientific">Streptococcus pneumoniae</name>
    <dbReference type="NCBI Taxonomy" id="1313"/>
    <lineage>
        <taxon>Bacteria</taxon>
        <taxon>Bacillati</taxon>
        <taxon>Bacillota</taxon>
        <taxon>Bacilli</taxon>
        <taxon>Lactobacillales</taxon>
        <taxon>Streptococcaceae</taxon>
        <taxon>Streptococcus</taxon>
    </lineage>
</organism>